<evidence type="ECO:0000256" key="1">
    <source>
        <dbReference type="SAM" id="MobiDB-lite"/>
    </source>
</evidence>
<reference evidence="2" key="1">
    <citation type="submission" date="2020-07" db="EMBL/GenBank/DDBJ databases">
        <title>Clarias magur genome sequencing, assembly and annotation.</title>
        <authorList>
            <person name="Kushwaha B."/>
            <person name="Kumar R."/>
            <person name="Das P."/>
            <person name="Joshi C.G."/>
            <person name="Kumar D."/>
            <person name="Nagpure N.S."/>
            <person name="Pandey M."/>
            <person name="Agarwal S."/>
            <person name="Srivastava S."/>
            <person name="Singh M."/>
            <person name="Sahoo L."/>
            <person name="Jayasankar P."/>
            <person name="Meher P.K."/>
            <person name="Koringa P.G."/>
            <person name="Iquebal M.A."/>
            <person name="Das S.P."/>
            <person name="Bit A."/>
            <person name="Patnaik S."/>
            <person name="Patel N."/>
            <person name="Shah T.M."/>
            <person name="Hinsu A."/>
            <person name="Jena J.K."/>
        </authorList>
    </citation>
    <scope>NUCLEOTIDE SEQUENCE</scope>
    <source>
        <strain evidence="2">CIFAMagur01</strain>
        <tissue evidence="2">Testis</tissue>
    </source>
</reference>
<feature type="compositionally biased region" description="Basic and acidic residues" evidence="1">
    <location>
        <begin position="31"/>
        <end position="50"/>
    </location>
</feature>
<protein>
    <submittedName>
        <fullName evidence="2">Uncharacterized protein</fullName>
    </submittedName>
</protein>
<dbReference type="Proteomes" id="UP000727407">
    <property type="component" value="Unassembled WGS sequence"/>
</dbReference>
<evidence type="ECO:0000313" key="3">
    <source>
        <dbReference type="Proteomes" id="UP000727407"/>
    </source>
</evidence>
<dbReference type="AlphaFoldDB" id="A0A8J4TDT0"/>
<keyword evidence="3" id="KW-1185">Reference proteome</keyword>
<evidence type="ECO:0000313" key="2">
    <source>
        <dbReference type="EMBL" id="KAF5893365.1"/>
    </source>
</evidence>
<feature type="region of interest" description="Disordered" evidence="1">
    <location>
        <begin position="29"/>
        <end position="50"/>
    </location>
</feature>
<proteinExistence type="predicted"/>
<name>A0A8J4TDT0_CLAMG</name>
<accession>A0A8J4TDT0</accession>
<sequence>MGAMGRRAVCPPESTLHLLLHRSNSMLQRRARSDTRDVRTCPRQSREHRADKTIRLSDACVPPPGSDTAAAPPRASVTIWEWRRWWVAPLWAEGCTSPPA</sequence>
<organism evidence="2 3">
    <name type="scientific">Clarias magur</name>
    <name type="common">Asian catfish</name>
    <name type="synonym">Macropteronotus magur</name>
    <dbReference type="NCBI Taxonomy" id="1594786"/>
    <lineage>
        <taxon>Eukaryota</taxon>
        <taxon>Metazoa</taxon>
        <taxon>Chordata</taxon>
        <taxon>Craniata</taxon>
        <taxon>Vertebrata</taxon>
        <taxon>Euteleostomi</taxon>
        <taxon>Actinopterygii</taxon>
        <taxon>Neopterygii</taxon>
        <taxon>Teleostei</taxon>
        <taxon>Ostariophysi</taxon>
        <taxon>Siluriformes</taxon>
        <taxon>Clariidae</taxon>
        <taxon>Clarias</taxon>
    </lineage>
</organism>
<dbReference type="EMBL" id="QNUK01000439">
    <property type="protein sequence ID" value="KAF5893365.1"/>
    <property type="molecule type" value="Genomic_DNA"/>
</dbReference>
<gene>
    <name evidence="2" type="ORF">DAT39_016956</name>
</gene>
<comment type="caution">
    <text evidence="2">The sequence shown here is derived from an EMBL/GenBank/DDBJ whole genome shotgun (WGS) entry which is preliminary data.</text>
</comment>